<dbReference type="AlphaFoldDB" id="A0AAV3QC93"/>
<dbReference type="Proteomes" id="UP001454036">
    <property type="component" value="Unassembled WGS sequence"/>
</dbReference>
<feature type="region of interest" description="Disordered" evidence="1">
    <location>
        <begin position="74"/>
        <end position="124"/>
    </location>
</feature>
<proteinExistence type="predicted"/>
<name>A0AAV3QC93_LITER</name>
<gene>
    <name evidence="2" type="ORF">LIER_38927</name>
</gene>
<sequence length="124" mass="13875">MENSVAIYKNMEVVSGVNMFISQTGPRTQDAHNENAAENNKHNTGPKKKKNLVSDTTLASRILKKLLSPFFWMREDDEPENSSQHTNGDHNISTPQDAPNFSDIMESDDDLHSKGTPNKKNCMA</sequence>
<protein>
    <submittedName>
        <fullName evidence="2">Uncharacterized protein</fullName>
    </submittedName>
</protein>
<evidence type="ECO:0000256" key="1">
    <source>
        <dbReference type="SAM" id="MobiDB-lite"/>
    </source>
</evidence>
<comment type="caution">
    <text evidence="2">The sequence shown here is derived from an EMBL/GenBank/DDBJ whole genome shotgun (WGS) entry which is preliminary data.</text>
</comment>
<keyword evidence="3" id="KW-1185">Reference proteome</keyword>
<feature type="compositionally biased region" description="Basic and acidic residues" evidence="1">
    <location>
        <begin position="29"/>
        <end position="41"/>
    </location>
</feature>
<feature type="compositionally biased region" description="Polar residues" evidence="1">
    <location>
        <begin position="81"/>
        <end position="99"/>
    </location>
</feature>
<dbReference type="EMBL" id="BAABME010020237">
    <property type="protein sequence ID" value="GAA0159807.1"/>
    <property type="molecule type" value="Genomic_DNA"/>
</dbReference>
<organism evidence="2 3">
    <name type="scientific">Lithospermum erythrorhizon</name>
    <name type="common">Purple gromwell</name>
    <name type="synonym">Lithospermum officinale var. erythrorhizon</name>
    <dbReference type="NCBI Taxonomy" id="34254"/>
    <lineage>
        <taxon>Eukaryota</taxon>
        <taxon>Viridiplantae</taxon>
        <taxon>Streptophyta</taxon>
        <taxon>Embryophyta</taxon>
        <taxon>Tracheophyta</taxon>
        <taxon>Spermatophyta</taxon>
        <taxon>Magnoliopsida</taxon>
        <taxon>eudicotyledons</taxon>
        <taxon>Gunneridae</taxon>
        <taxon>Pentapetalae</taxon>
        <taxon>asterids</taxon>
        <taxon>lamiids</taxon>
        <taxon>Boraginales</taxon>
        <taxon>Boraginaceae</taxon>
        <taxon>Boraginoideae</taxon>
        <taxon>Lithospermeae</taxon>
        <taxon>Lithospermum</taxon>
    </lineage>
</organism>
<feature type="region of interest" description="Disordered" evidence="1">
    <location>
        <begin position="23"/>
        <end position="55"/>
    </location>
</feature>
<evidence type="ECO:0000313" key="3">
    <source>
        <dbReference type="Proteomes" id="UP001454036"/>
    </source>
</evidence>
<reference evidence="2 3" key="1">
    <citation type="submission" date="2024-01" db="EMBL/GenBank/DDBJ databases">
        <title>The complete chloroplast genome sequence of Lithospermum erythrorhizon: insights into the phylogenetic relationship among Boraginaceae species and the maternal lineages of purple gromwells.</title>
        <authorList>
            <person name="Okada T."/>
            <person name="Watanabe K."/>
        </authorList>
    </citation>
    <scope>NUCLEOTIDE SEQUENCE [LARGE SCALE GENOMIC DNA]</scope>
</reference>
<evidence type="ECO:0000313" key="2">
    <source>
        <dbReference type="EMBL" id="GAA0159807.1"/>
    </source>
</evidence>
<feature type="compositionally biased region" description="Polar residues" evidence="1">
    <location>
        <begin position="115"/>
        <end position="124"/>
    </location>
</feature>
<accession>A0AAV3QC93</accession>